<dbReference type="Proteomes" id="UP000664344">
    <property type="component" value="Unassembled WGS sequence"/>
</dbReference>
<feature type="coiled-coil region" evidence="3">
    <location>
        <begin position="105"/>
        <end position="146"/>
    </location>
</feature>
<evidence type="ECO:0000313" key="7">
    <source>
        <dbReference type="Proteomes" id="UP000664344"/>
    </source>
</evidence>
<comment type="caution">
    <text evidence="6">The sequence shown here is derived from an EMBL/GenBank/DDBJ whole genome shotgun (WGS) entry which is preliminary data.</text>
</comment>
<dbReference type="EMBL" id="JAFKDB010000008">
    <property type="protein sequence ID" value="MBN7769348.1"/>
    <property type="molecule type" value="Genomic_DNA"/>
</dbReference>
<keyword evidence="4" id="KW-0472">Membrane</keyword>
<keyword evidence="2 3" id="KW-0175">Coiled coil</keyword>
<evidence type="ECO:0000256" key="2">
    <source>
        <dbReference type="ARBA" id="ARBA00023054"/>
    </source>
</evidence>
<evidence type="ECO:0000259" key="5">
    <source>
        <dbReference type="Pfam" id="PF25989"/>
    </source>
</evidence>
<protein>
    <submittedName>
        <fullName evidence="6">HlyD family efflux transporter periplasmic adaptor subunit</fullName>
    </submittedName>
</protein>
<feature type="domain" description="YknX-like C-terminal permuted SH3-like" evidence="5">
    <location>
        <begin position="335"/>
        <end position="401"/>
    </location>
</feature>
<dbReference type="PANTHER" id="PTHR32347:SF29">
    <property type="entry name" value="UPF0194 MEMBRANE PROTEIN YBHG"/>
    <property type="match status" value="1"/>
</dbReference>
<evidence type="ECO:0000256" key="1">
    <source>
        <dbReference type="ARBA" id="ARBA00004196"/>
    </source>
</evidence>
<evidence type="ECO:0000256" key="4">
    <source>
        <dbReference type="SAM" id="Phobius"/>
    </source>
</evidence>
<accession>A0ABS3BCR8</accession>
<dbReference type="InterPro" id="IPR058637">
    <property type="entry name" value="YknX-like_C"/>
</dbReference>
<gene>
    <name evidence="6" type="ORF">JYP53_05455</name>
</gene>
<name>A0ABS3BCR8_9GAMM</name>
<feature type="transmembrane region" description="Helical" evidence="4">
    <location>
        <begin position="12"/>
        <end position="29"/>
    </location>
</feature>
<sequence>MAAQRTPKGKWIFWLFVALMITAVFSFVLRPEPVWVDLAAVERGPMEVTILEEGKTRVKDRYLISSPVAGYIHRIELDVGDLVSPGELLTHVDPTPASILDARSRAEAEARAAAARAALQSIRQKVEAAAADADFARNEYQRLQALEASRFVSAEQLQQAKSTAARSQAILRSARFDEEVAAHELAAAETRLQISTASSNGQKPAERVAVRSPVNGAVLSLVRQSEGVIQAGEPILEVGDPSALEVVVDVLSVDAVKLEPGLRVRLGGWGGKELEATVRRVEPIGFEDVSALGVEEQRVQVIADMVSPREEWQQLGDGYRVDARFILWQSQDTLLVPASAIFEHNGRPTVFVILDGAAYHRTLKTGQSNGLATQVTEGLREQDQVVRHPGRGLSNGDRIRVR</sequence>
<evidence type="ECO:0000256" key="3">
    <source>
        <dbReference type="SAM" id="Coils"/>
    </source>
</evidence>
<proteinExistence type="predicted"/>
<reference evidence="6 7" key="1">
    <citation type="submission" date="2021-02" db="EMBL/GenBank/DDBJ databases">
        <title>PHA producing bacteria isolated from coastal sediment in Guangdong, Shenzhen.</title>
        <authorList>
            <person name="Zheng W."/>
            <person name="Yu S."/>
            <person name="Huang Y."/>
        </authorList>
    </citation>
    <scope>NUCLEOTIDE SEQUENCE [LARGE SCALE GENOMIC DNA]</scope>
    <source>
        <strain evidence="6 7">TN21-5</strain>
    </source>
</reference>
<dbReference type="Gene3D" id="2.40.420.20">
    <property type="match status" value="1"/>
</dbReference>
<keyword evidence="7" id="KW-1185">Reference proteome</keyword>
<dbReference type="InterPro" id="IPR050465">
    <property type="entry name" value="UPF0194_transport"/>
</dbReference>
<organism evidence="6 7">
    <name type="scientific">Marinobacter daepoensis</name>
    <dbReference type="NCBI Taxonomy" id="262077"/>
    <lineage>
        <taxon>Bacteria</taxon>
        <taxon>Pseudomonadati</taxon>
        <taxon>Pseudomonadota</taxon>
        <taxon>Gammaproteobacteria</taxon>
        <taxon>Pseudomonadales</taxon>
        <taxon>Marinobacteraceae</taxon>
        <taxon>Marinobacter</taxon>
    </lineage>
</organism>
<keyword evidence="4" id="KW-1133">Transmembrane helix</keyword>
<dbReference type="SUPFAM" id="SSF111369">
    <property type="entry name" value="HlyD-like secretion proteins"/>
    <property type="match status" value="1"/>
</dbReference>
<dbReference type="Pfam" id="PF25989">
    <property type="entry name" value="YknX_C"/>
    <property type="match status" value="1"/>
</dbReference>
<dbReference type="PANTHER" id="PTHR32347">
    <property type="entry name" value="EFFLUX SYSTEM COMPONENT YKNX-RELATED"/>
    <property type="match status" value="1"/>
</dbReference>
<dbReference type="Gene3D" id="2.40.50.100">
    <property type="match status" value="1"/>
</dbReference>
<evidence type="ECO:0000313" key="6">
    <source>
        <dbReference type="EMBL" id="MBN7769348.1"/>
    </source>
</evidence>
<comment type="subcellular location">
    <subcellularLocation>
        <location evidence="1">Cell envelope</location>
    </subcellularLocation>
</comment>
<dbReference type="RefSeq" id="WP_029653774.1">
    <property type="nucleotide sequence ID" value="NZ_JAFKDB010000008.1"/>
</dbReference>
<dbReference type="Gene3D" id="1.10.287.470">
    <property type="entry name" value="Helix hairpin bin"/>
    <property type="match status" value="1"/>
</dbReference>
<keyword evidence="4" id="KW-0812">Transmembrane</keyword>